<evidence type="ECO:0000313" key="6">
    <source>
        <dbReference type="EMBL" id="SLN20023.1"/>
    </source>
</evidence>
<sequence>MTDWDSLRYILAVAREGGLSGAARVLGVNHATVSRQLSRAEETAGVRFFTRLASGLQATEAGKVAIAHAEEVEARMVALDIALAARDETEEGELRITMPPLVADDIFAADLKEFKRLHPFIDIQIRGSTDVLNLHKREADIAIRVSSSPEESLWGRMMVQQRAGWFASPAFLEEYADVLSGKDVETPLPYIGFTAWDNVCPPTLFANMPSCKIALKTDDMVSALSAAHVGLGVVRCTHLVGSCDPKLVRVPQFALDDHFPIWVLTHPDLRHVPRVTEFMRFIAGRFSARRDVYFGPDEPNAGGQMAAAEQATFDGAVTEAAE</sequence>
<evidence type="ECO:0000256" key="3">
    <source>
        <dbReference type="ARBA" id="ARBA00023125"/>
    </source>
</evidence>
<feature type="domain" description="HTH lysR-type" evidence="5">
    <location>
        <begin position="1"/>
        <end position="59"/>
    </location>
</feature>
<dbReference type="GO" id="GO:0003700">
    <property type="term" value="F:DNA-binding transcription factor activity"/>
    <property type="evidence" value="ECO:0007669"/>
    <property type="project" value="InterPro"/>
</dbReference>
<name>A0A1Y5RMT5_9RHOB</name>
<dbReference type="Pfam" id="PF00126">
    <property type="entry name" value="HTH_1"/>
    <property type="match status" value="1"/>
</dbReference>
<dbReference type="PROSITE" id="PS50931">
    <property type="entry name" value="HTH_LYSR"/>
    <property type="match status" value="1"/>
</dbReference>
<accession>A0A1Y5RMT5</accession>
<dbReference type="SUPFAM" id="SSF53850">
    <property type="entry name" value="Periplasmic binding protein-like II"/>
    <property type="match status" value="1"/>
</dbReference>
<dbReference type="PANTHER" id="PTHR30537:SF3">
    <property type="entry name" value="TRANSCRIPTIONAL REGULATORY PROTEIN"/>
    <property type="match status" value="1"/>
</dbReference>
<keyword evidence="7" id="KW-1185">Reference proteome</keyword>
<dbReference type="Proteomes" id="UP000193307">
    <property type="component" value="Unassembled WGS sequence"/>
</dbReference>
<dbReference type="AlphaFoldDB" id="A0A1Y5RMT5"/>
<dbReference type="GO" id="GO:0006351">
    <property type="term" value="P:DNA-templated transcription"/>
    <property type="evidence" value="ECO:0007669"/>
    <property type="project" value="TreeGrafter"/>
</dbReference>
<evidence type="ECO:0000256" key="4">
    <source>
        <dbReference type="ARBA" id="ARBA00023163"/>
    </source>
</evidence>
<dbReference type="InterPro" id="IPR036388">
    <property type="entry name" value="WH-like_DNA-bd_sf"/>
</dbReference>
<protein>
    <submittedName>
        <fullName evidence="6">HTH-type transcriptional regulator GltC</fullName>
    </submittedName>
</protein>
<dbReference type="Pfam" id="PF03466">
    <property type="entry name" value="LysR_substrate"/>
    <property type="match status" value="1"/>
</dbReference>
<dbReference type="Gene3D" id="1.10.10.10">
    <property type="entry name" value="Winged helix-like DNA-binding domain superfamily/Winged helix DNA-binding domain"/>
    <property type="match status" value="1"/>
</dbReference>
<dbReference type="InterPro" id="IPR036390">
    <property type="entry name" value="WH_DNA-bd_sf"/>
</dbReference>
<organism evidence="6 7">
    <name type="scientific">Pacificibacter marinus</name>
    <dbReference type="NCBI Taxonomy" id="658057"/>
    <lineage>
        <taxon>Bacteria</taxon>
        <taxon>Pseudomonadati</taxon>
        <taxon>Pseudomonadota</taxon>
        <taxon>Alphaproteobacteria</taxon>
        <taxon>Rhodobacterales</taxon>
        <taxon>Roseobacteraceae</taxon>
        <taxon>Pacificibacter</taxon>
    </lineage>
</organism>
<evidence type="ECO:0000256" key="1">
    <source>
        <dbReference type="ARBA" id="ARBA00009437"/>
    </source>
</evidence>
<keyword evidence="4" id="KW-0804">Transcription</keyword>
<dbReference type="RefSeq" id="WP_085847477.1">
    <property type="nucleotide sequence ID" value="NZ_FNZV01000001.1"/>
</dbReference>
<evidence type="ECO:0000256" key="2">
    <source>
        <dbReference type="ARBA" id="ARBA00023015"/>
    </source>
</evidence>
<dbReference type="InterPro" id="IPR000847">
    <property type="entry name" value="LysR_HTH_N"/>
</dbReference>
<evidence type="ECO:0000313" key="7">
    <source>
        <dbReference type="Proteomes" id="UP000193307"/>
    </source>
</evidence>
<dbReference type="PANTHER" id="PTHR30537">
    <property type="entry name" value="HTH-TYPE TRANSCRIPTIONAL REGULATOR"/>
    <property type="match status" value="1"/>
</dbReference>
<dbReference type="SUPFAM" id="SSF46785">
    <property type="entry name" value="Winged helix' DNA-binding domain"/>
    <property type="match status" value="1"/>
</dbReference>
<comment type="similarity">
    <text evidence="1">Belongs to the LysR transcriptional regulatory family.</text>
</comment>
<dbReference type="Gene3D" id="3.40.190.290">
    <property type="match status" value="1"/>
</dbReference>
<dbReference type="EMBL" id="FWFW01000001">
    <property type="protein sequence ID" value="SLN20023.1"/>
    <property type="molecule type" value="Genomic_DNA"/>
</dbReference>
<gene>
    <name evidence="6" type="primary">gltC_2</name>
    <name evidence="6" type="ORF">PAM7971_00598</name>
</gene>
<reference evidence="6 7" key="1">
    <citation type="submission" date="2017-03" db="EMBL/GenBank/DDBJ databases">
        <authorList>
            <person name="Afonso C.L."/>
            <person name="Miller P.J."/>
            <person name="Scott M.A."/>
            <person name="Spackman E."/>
            <person name="Goraichik I."/>
            <person name="Dimitrov K.M."/>
            <person name="Suarez D.L."/>
            <person name="Swayne D.E."/>
        </authorList>
    </citation>
    <scope>NUCLEOTIDE SEQUENCE [LARGE SCALE GENOMIC DNA]</scope>
    <source>
        <strain evidence="6 7">CECT 7971</strain>
    </source>
</reference>
<dbReference type="OrthoDB" id="9796526at2"/>
<dbReference type="GO" id="GO:0043565">
    <property type="term" value="F:sequence-specific DNA binding"/>
    <property type="evidence" value="ECO:0007669"/>
    <property type="project" value="TreeGrafter"/>
</dbReference>
<dbReference type="STRING" id="658057.SAMN04488032_10152"/>
<dbReference type="InterPro" id="IPR005119">
    <property type="entry name" value="LysR_subst-bd"/>
</dbReference>
<evidence type="ECO:0000259" key="5">
    <source>
        <dbReference type="PROSITE" id="PS50931"/>
    </source>
</evidence>
<dbReference type="InterPro" id="IPR058163">
    <property type="entry name" value="LysR-type_TF_proteobact-type"/>
</dbReference>
<proteinExistence type="inferred from homology"/>
<keyword evidence="2" id="KW-0805">Transcription regulation</keyword>
<keyword evidence="3" id="KW-0238">DNA-binding</keyword>